<reference evidence="3" key="3">
    <citation type="submission" date="2018-08" db="EMBL/GenBank/DDBJ databases">
        <title>Leveraging single-cell genomics to expand the Fungal Tree of Life.</title>
        <authorList>
            <consortium name="DOE Joint Genome Institute"/>
            <person name="Ahrendt S.R."/>
            <person name="Quandt C.A."/>
            <person name="Ciobanu D."/>
            <person name="Clum A."/>
            <person name="Salamov A."/>
            <person name="Andreopoulos B."/>
            <person name="Cheng J.-F."/>
            <person name="Woyke T."/>
            <person name="Pelin A."/>
            <person name="Henrissat B."/>
            <person name="Reynolds N."/>
            <person name="Benny G.L."/>
            <person name="Smith M.E."/>
            <person name="James T.Y."/>
            <person name="Grigoriev I.V."/>
        </authorList>
    </citation>
    <scope>NUCLEOTIDE SEQUENCE</scope>
    <source>
        <strain evidence="3">CSF55</strain>
    </source>
</reference>
<dbReference type="Proteomes" id="UP000281549">
    <property type="component" value="Unassembled WGS sequence"/>
</dbReference>
<name>A0A075AV10_ROZAC</name>
<evidence type="ECO:0000313" key="2">
    <source>
        <dbReference type="EMBL" id="EPZ32394.1"/>
    </source>
</evidence>
<dbReference type="HOGENOM" id="CLU_733953_0_0_1"/>
<keyword evidence="4" id="KW-1185">Reference proteome</keyword>
<reference evidence="5" key="2">
    <citation type="journal article" date="2018" name="Nat. Microbiol.">
        <title>Leveraging single-cell genomics to expand the fungal tree of life.</title>
        <authorList>
            <person name="Ahrendt S.R."/>
            <person name="Quandt C.A."/>
            <person name="Ciobanu D."/>
            <person name="Clum A."/>
            <person name="Salamov A."/>
            <person name="Andreopoulos B."/>
            <person name="Cheng J.F."/>
            <person name="Woyke T."/>
            <person name="Pelin A."/>
            <person name="Henrissat B."/>
            <person name="Reynolds N.K."/>
            <person name="Benny G.L."/>
            <person name="Smith M.E."/>
            <person name="James T.Y."/>
            <person name="Grigoriev I.V."/>
        </authorList>
    </citation>
    <scope>NUCLEOTIDE SEQUENCE [LARGE SCALE GENOMIC DNA]</scope>
    <source>
        <strain evidence="5">CSF55</strain>
    </source>
</reference>
<feature type="signal peptide" evidence="1">
    <location>
        <begin position="1"/>
        <end position="19"/>
    </location>
</feature>
<evidence type="ECO:0000256" key="1">
    <source>
        <dbReference type="SAM" id="SignalP"/>
    </source>
</evidence>
<gene>
    <name evidence="2" type="ORF">O9G_001296</name>
    <name evidence="3" type="ORF">ROZALSC1DRAFT_26928</name>
</gene>
<dbReference type="Proteomes" id="UP000030755">
    <property type="component" value="Unassembled WGS sequence"/>
</dbReference>
<evidence type="ECO:0000313" key="3">
    <source>
        <dbReference type="EMBL" id="RKP21673.1"/>
    </source>
</evidence>
<proteinExistence type="predicted"/>
<sequence>MTLLTAIFSLSFLPVIIFSGKKLNPGSIAKSYLDEISQSVDSLKRSSRLSNIVLFNQGQLDVMKENFDSIKNDWKTRMQKEHKKQSLPLIKSFYPPFFVVKNNANRYFRSFVEEVRLNHRHSALLYSYENLCAAVEVSDFQQLHENASLVLNVVLDVFKNEFLKQFDHVLGFFTELLGAFNDRNLSLSLGRRRRLNAEEIKERSDNIQEIVKLKKIITQLLDFKQNIMNMKNDIVKAKFSQVFTFLDNQSKTLEDYAKEYHNPYFDSIQQYHKDLSNIIRGVLKLMTVVNFKRMRLPELEERDSSIVFKSLNDDSLIKKYRKIEKGELSSNDLVYDFFGWLIIQGRSDYMSLNEIKKTAFRHLEYPVVEKMFDDMEQ</sequence>
<dbReference type="AlphaFoldDB" id="A0A075AV10"/>
<accession>A0A075AV10</accession>
<dbReference type="EMBL" id="ML004937">
    <property type="protein sequence ID" value="RKP21673.1"/>
    <property type="molecule type" value="Genomic_DNA"/>
</dbReference>
<keyword evidence="1" id="KW-0732">Signal</keyword>
<organism evidence="2 4">
    <name type="scientific">Rozella allomycis (strain CSF55)</name>
    <dbReference type="NCBI Taxonomy" id="988480"/>
    <lineage>
        <taxon>Eukaryota</taxon>
        <taxon>Fungi</taxon>
        <taxon>Fungi incertae sedis</taxon>
        <taxon>Cryptomycota</taxon>
        <taxon>Cryptomycota incertae sedis</taxon>
        <taxon>Rozella</taxon>
    </lineage>
</organism>
<evidence type="ECO:0000313" key="5">
    <source>
        <dbReference type="Proteomes" id="UP000281549"/>
    </source>
</evidence>
<dbReference type="EMBL" id="KE561154">
    <property type="protein sequence ID" value="EPZ32394.1"/>
    <property type="molecule type" value="Genomic_DNA"/>
</dbReference>
<protein>
    <submittedName>
        <fullName evidence="2">Uncharacterized protein</fullName>
    </submittedName>
</protein>
<evidence type="ECO:0000313" key="4">
    <source>
        <dbReference type="Proteomes" id="UP000030755"/>
    </source>
</evidence>
<reference evidence="2 4" key="1">
    <citation type="journal article" date="2013" name="Curr. Biol.">
        <title>Shared signatures of parasitism and phylogenomics unite Cryptomycota and microsporidia.</title>
        <authorList>
            <person name="James T.Y."/>
            <person name="Pelin A."/>
            <person name="Bonen L."/>
            <person name="Ahrendt S."/>
            <person name="Sain D."/>
            <person name="Corradi N."/>
            <person name="Stajich J.E."/>
        </authorList>
    </citation>
    <scope>NUCLEOTIDE SEQUENCE [LARGE SCALE GENOMIC DNA]</scope>
    <source>
        <strain evidence="2 4">CSF55</strain>
        <strain evidence="2 4">CSF55</strain>
    </source>
</reference>
<feature type="chain" id="PRO_5040665202" evidence="1">
    <location>
        <begin position="20"/>
        <end position="377"/>
    </location>
</feature>